<dbReference type="AlphaFoldDB" id="A2DBG5"/>
<organism evidence="2 3">
    <name type="scientific">Trichomonas vaginalis (strain ATCC PRA-98 / G3)</name>
    <dbReference type="NCBI Taxonomy" id="412133"/>
    <lineage>
        <taxon>Eukaryota</taxon>
        <taxon>Metamonada</taxon>
        <taxon>Parabasalia</taxon>
        <taxon>Trichomonadida</taxon>
        <taxon>Trichomonadidae</taxon>
        <taxon>Trichomonas</taxon>
    </lineage>
</organism>
<evidence type="ECO:0000313" key="2">
    <source>
        <dbReference type="EMBL" id="EAY22168.1"/>
    </source>
</evidence>
<evidence type="ECO:0000313" key="3">
    <source>
        <dbReference type="Proteomes" id="UP000001542"/>
    </source>
</evidence>
<dbReference type="RefSeq" id="XP_001583154.1">
    <property type="nucleotide sequence ID" value="XM_001583104.1"/>
</dbReference>
<proteinExistence type="predicted"/>
<reference evidence="2" key="2">
    <citation type="journal article" date="2007" name="Science">
        <title>Draft genome sequence of the sexually transmitted pathogen Trichomonas vaginalis.</title>
        <authorList>
            <person name="Carlton J.M."/>
            <person name="Hirt R.P."/>
            <person name="Silva J.C."/>
            <person name="Delcher A.L."/>
            <person name="Schatz M."/>
            <person name="Zhao Q."/>
            <person name="Wortman J.R."/>
            <person name="Bidwell S.L."/>
            <person name="Alsmark U.C.M."/>
            <person name="Besteiro S."/>
            <person name="Sicheritz-Ponten T."/>
            <person name="Noel C.J."/>
            <person name="Dacks J.B."/>
            <person name="Foster P.G."/>
            <person name="Simillion C."/>
            <person name="Van de Peer Y."/>
            <person name="Miranda-Saavedra D."/>
            <person name="Barton G.J."/>
            <person name="Westrop G.D."/>
            <person name="Mueller S."/>
            <person name="Dessi D."/>
            <person name="Fiori P.L."/>
            <person name="Ren Q."/>
            <person name="Paulsen I."/>
            <person name="Zhang H."/>
            <person name="Bastida-Corcuera F.D."/>
            <person name="Simoes-Barbosa A."/>
            <person name="Brown M.T."/>
            <person name="Hayes R.D."/>
            <person name="Mukherjee M."/>
            <person name="Okumura C.Y."/>
            <person name="Schneider R."/>
            <person name="Smith A.J."/>
            <person name="Vanacova S."/>
            <person name="Villalvazo M."/>
            <person name="Haas B.J."/>
            <person name="Pertea M."/>
            <person name="Feldblyum T.V."/>
            <person name="Utterback T.R."/>
            <person name="Shu C.L."/>
            <person name="Osoegawa K."/>
            <person name="de Jong P.J."/>
            <person name="Hrdy I."/>
            <person name="Horvathova L."/>
            <person name="Zubacova Z."/>
            <person name="Dolezal P."/>
            <person name="Malik S.B."/>
            <person name="Logsdon J.M. Jr."/>
            <person name="Henze K."/>
            <person name="Gupta A."/>
            <person name="Wang C.C."/>
            <person name="Dunne R.L."/>
            <person name="Upcroft J.A."/>
            <person name="Upcroft P."/>
            <person name="White O."/>
            <person name="Salzberg S.L."/>
            <person name="Tang P."/>
            <person name="Chiu C.-H."/>
            <person name="Lee Y.-S."/>
            <person name="Embley T.M."/>
            <person name="Coombs G.H."/>
            <person name="Mottram J.C."/>
            <person name="Tachezy J."/>
            <person name="Fraser-Liggett C.M."/>
            <person name="Johnson P.J."/>
        </authorList>
    </citation>
    <scope>NUCLEOTIDE SEQUENCE [LARGE SCALE GENOMIC DNA]</scope>
    <source>
        <strain evidence="2">G3</strain>
    </source>
</reference>
<reference evidence="2" key="1">
    <citation type="submission" date="2006-10" db="EMBL/GenBank/DDBJ databases">
        <authorList>
            <person name="Amadeo P."/>
            <person name="Zhao Q."/>
            <person name="Wortman J."/>
            <person name="Fraser-Liggett C."/>
            <person name="Carlton J."/>
        </authorList>
    </citation>
    <scope>NUCLEOTIDE SEQUENCE</scope>
    <source>
        <strain evidence="2">G3</strain>
    </source>
</reference>
<dbReference type="VEuPathDB" id="TrichDB:TVAG_093420"/>
<accession>A2DBG5</accession>
<keyword evidence="3" id="KW-1185">Reference proteome</keyword>
<name>A2DBG5_TRIV3</name>
<dbReference type="OrthoDB" id="10569170at2759"/>
<sequence length="396" mass="45188">MAECENRPRLSSKRAIGRKTSIESSFIDAASDEKPDLEESWGFNSMKIFLDMILSGGDSPGISMVEAINNNISFFQNIRLELQKRHQIFEESFSRPITLASSTRYIPVTRHAISRSTSISFQPNIQPVQQVKQTKRHKKTDDSTDHNVKPMTSQTIWNSINRFFGVSPTAESFQQYLNPIEEKIAVTPLGQHYSIAYNQKLRQRFKNDNVMIKVPDYVDIPSKKIGDFNVVSSHRLLAALIPVVHDDSEASLETMADHAPDEEHSKVQPTNDFKLDNSNENLYPTNVFGTSYYSKLSFEAKLSLEVISLDLKPSSDQPEEIDSEVMNDLVNLKSEYTKIIEKTNKSRSTIITNLKAIQEKLAIKHEKYKIWAQMIEKAEKENKTKSGRPKNRDKLT</sequence>
<dbReference type="KEGG" id="tva:5467722"/>
<dbReference type="VEuPathDB" id="TrichDB:TVAGG3_0382380"/>
<dbReference type="EMBL" id="DS113185">
    <property type="protein sequence ID" value="EAY22168.1"/>
    <property type="molecule type" value="Genomic_DNA"/>
</dbReference>
<dbReference type="InParanoid" id="A2DBG5"/>
<dbReference type="SMR" id="A2DBG5"/>
<gene>
    <name evidence="2" type="ORF">TVAG_093420</name>
</gene>
<protein>
    <submittedName>
        <fullName evidence="2">Uncharacterized protein</fullName>
    </submittedName>
</protein>
<feature type="region of interest" description="Disordered" evidence="1">
    <location>
        <begin position="128"/>
        <end position="150"/>
    </location>
</feature>
<feature type="compositionally biased region" description="Basic and acidic residues" evidence="1">
    <location>
        <begin position="139"/>
        <end position="148"/>
    </location>
</feature>
<evidence type="ECO:0000256" key="1">
    <source>
        <dbReference type="SAM" id="MobiDB-lite"/>
    </source>
</evidence>
<dbReference type="Proteomes" id="UP000001542">
    <property type="component" value="Unassembled WGS sequence"/>
</dbReference>